<dbReference type="AlphaFoldDB" id="A0A1I7WUB3"/>
<keyword evidence="1" id="KW-1185">Reference proteome</keyword>
<dbReference type="WBParaSite" id="Hba_08719">
    <property type="protein sequence ID" value="Hba_08719"/>
    <property type="gene ID" value="Hba_08719"/>
</dbReference>
<dbReference type="Proteomes" id="UP000095283">
    <property type="component" value="Unplaced"/>
</dbReference>
<protein>
    <submittedName>
        <fullName evidence="2">DUF2235 domain-containing protein</fullName>
    </submittedName>
</protein>
<proteinExistence type="predicted"/>
<evidence type="ECO:0000313" key="1">
    <source>
        <dbReference type="Proteomes" id="UP000095283"/>
    </source>
</evidence>
<reference evidence="2" key="1">
    <citation type="submission" date="2016-11" db="UniProtKB">
        <authorList>
            <consortium name="WormBaseParasite"/>
        </authorList>
    </citation>
    <scope>IDENTIFICATION</scope>
</reference>
<accession>A0A1I7WUB3</accession>
<name>A0A1I7WUB3_HETBA</name>
<organism evidence="1 2">
    <name type="scientific">Heterorhabditis bacteriophora</name>
    <name type="common">Entomopathogenic nematode worm</name>
    <dbReference type="NCBI Taxonomy" id="37862"/>
    <lineage>
        <taxon>Eukaryota</taxon>
        <taxon>Metazoa</taxon>
        <taxon>Ecdysozoa</taxon>
        <taxon>Nematoda</taxon>
        <taxon>Chromadorea</taxon>
        <taxon>Rhabditida</taxon>
        <taxon>Rhabditina</taxon>
        <taxon>Rhabditomorpha</taxon>
        <taxon>Strongyloidea</taxon>
        <taxon>Heterorhabditidae</taxon>
        <taxon>Heterorhabditis</taxon>
    </lineage>
</organism>
<sequence length="42" mass="4809">MVLYRTKLLVSIDGPLNSRSRDTELLSNRDVSLLARANYTQK</sequence>
<evidence type="ECO:0000313" key="2">
    <source>
        <dbReference type="WBParaSite" id="Hba_08719"/>
    </source>
</evidence>